<evidence type="ECO:0000256" key="3">
    <source>
        <dbReference type="ARBA" id="ARBA00022737"/>
    </source>
</evidence>
<dbReference type="Proteomes" id="UP000708208">
    <property type="component" value="Unassembled WGS sequence"/>
</dbReference>
<keyword evidence="13" id="KW-1185">Reference proteome</keyword>
<dbReference type="GO" id="GO:0005634">
    <property type="term" value="C:nucleus"/>
    <property type="evidence" value="ECO:0007669"/>
    <property type="project" value="UniProtKB-SubCell"/>
</dbReference>
<dbReference type="PANTHER" id="PTHR24403:SF67">
    <property type="entry name" value="FI01116P-RELATED"/>
    <property type="match status" value="1"/>
</dbReference>
<dbReference type="PANTHER" id="PTHR24403">
    <property type="entry name" value="ZINC FINGER PROTEIN"/>
    <property type="match status" value="1"/>
</dbReference>
<evidence type="ECO:0000256" key="5">
    <source>
        <dbReference type="ARBA" id="ARBA00022833"/>
    </source>
</evidence>
<keyword evidence="4 9" id="KW-0863">Zinc-finger</keyword>
<reference evidence="12" key="1">
    <citation type="submission" date="2021-06" db="EMBL/GenBank/DDBJ databases">
        <authorList>
            <person name="Hodson N. C."/>
            <person name="Mongue J. A."/>
            <person name="Jaron S. K."/>
        </authorList>
    </citation>
    <scope>NUCLEOTIDE SEQUENCE</scope>
</reference>
<keyword evidence="8" id="KW-0539">Nucleus</keyword>
<organism evidence="12 13">
    <name type="scientific">Allacma fusca</name>
    <dbReference type="NCBI Taxonomy" id="39272"/>
    <lineage>
        <taxon>Eukaryota</taxon>
        <taxon>Metazoa</taxon>
        <taxon>Ecdysozoa</taxon>
        <taxon>Arthropoda</taxon>
        <taxon>Hexapoda</taxon>
        <taxon>Collembola</taxon>
        <taxon>Symphypleona</taxon>
        <taxon>Sminthuridae</taxon>
        <taxon>Allacma</taxon>
    </lineage>
</organism>
<dbReference type="AlphaFoldDB" id="A0A8J2L7A1"/>
<evidence type="ECO:0000256" key="10">
    <source>
        <dbReference type="SAM" id="MobiDB-lite"/>
    </source>
</evidence>
<dbReference type="FunFam" id="3.30.160.60:FF:000395">
    <property type="entry name" value="zinc finger protein 513"/>
    <property type="match status" value="1"/>
</dbReference>
<dbReference type="InterPro" id="IPR013087">
    <property type="entry name" value="Znf_C2H2_type"/>
</dbReference>
<feature type="region of interest" description="Disordered" evidence="10">
    <location>
        <begin position="327"/>
        <end position="417"/>
    </location>
</feature>
<comment type="subcellular location">
    <subcellularLocation>
        <location evidence="1">Nucleus</location>
    </subcellularLocation>
</comment>
<accession>A0A8J2L7A1</accession>
<keyword evidence="7" id="KW-0804">Transcription</keyword>
<proteinExistence type="predicted"/>
<feature type="domain" description="C2H2-type" evidence="11">
    <location>
        <begin position="474"/>
        <end position="502"/>
    </location>
</feature>
<evidence type="ECO:0000256" key="6">
    <source>
        <dbReference type="ARBA" id="ARBA00023015"/>
    </source>
</evidence>
<evidence type="ECO:0000256" key="7">
    <source>
        <dbReference type="ARBA" id="ARBA00023163"/>
    </source>
</evidence>
<dbReference type="GO" id="GO:0045944">
    <property type="term" value="P:positive regulation of transcription by RNA polymerase II"/>
    <property type="evidence" value="ECO:0007669"/>
    <property type="project" value="TreeGrafter"/>
</dbReference>
<dbReference type="SMART" id="SM00355">
    <property type="entry name" value="ZnF_C2H2"/>
    <property type="match status" value="11"/>
</dbReference>
<dbReference type="PROSITE" id="PS50157">
    <property type="entry name" value="ZINC_FINGER_C2H2_2"/>
    <property type="match status" value="4"/>
</dbReference>
<feature type="compositionally biased region" description="Acidic residues" evidence="10">
    <location>
        <begin position="327"/>
        <end position="340"/>
    </location>
</feature>
<protein>
    <recommendedName>
        <fullName evidence="11">C2H2-type domain-containing protein</fullName>
    </recommendedName>
</protein>
<evidence type="ECO:0000313" key="12">
    <source>
        <dbReference type="EMBL" id="CAG7829908.1"/>
    </source>
</evidence>
<keyword evidence="6" id="KW-0805">Transcription regulation</keyword>
<evidence type="ECO:0000256" key="2">
    <source>
        <dbReference type="ARBA" id="ARBA00022723"/>
    </source>
</evidence>
<keyword evidence="2" id="KW-0479">Metal-binding</keyword>
<dbReference type="Pfam" id="PF13909">
    <property type="entry name" value="zf-H2C2_5"/>
    <property type="match status" value="1"/>
</dbReference>
<feature type="domain" description="C2H2-type" evidence="11">
    <location>
        <begin position="447"/>
        <end position="471"/>
    </location>
</feature>
<dbReference type="GO" id="GO:0008270">
    <property type="term" value="F:zinc ion binding"/>
    <property type="evidence" value="ECO:0007669"/>
    <property type="project" value="UniProtKB-KW"/>
</dbReference>
<dbReference type="OrthoDB" id="6077919at2759"/>
<sequence>MRSDPTEAEPDATKHPRSSYFQLSRKLLMMRVKCHFCEMFLVSEDHLAPHVRMHTEGHRRPFHCPDCSFSASRKDVVSTHMKTHREGILYYCLHCPFIASNMTAFTRHKKVHSNDPMCLQLTDSDQDESACSPQRNFGGSSEYTSEMDGHSLGNLLGRRQYHPKFDEGLEEDRMESLLQPEISIQVKQELLYACPVCNFNTTSNLEMEEHLDEAEEDQLYTCDECDSTFCSFRSATIHREIHLLEDGNSTDENNNGDVLVPYTLPAPALENHSQERNHLEGPMGTHLDLPMQMDPMLANSGTGTMTMYLEPSSVGDIFNFSEVYDESSDGEFSDEDETCDPDWKPSGKLRRKRAKVTNPHPDPVMIVPVKSDSPSSAPAVPRTSPKDKVQIKSETPKKVQSSPKTTEGKGRKKASPKHPTCMFCNKIFSCPSSLNLHIRIHTGERPFKCHKCSFSSSQKGNLRTHLKTHTGILVKCSLCNYTGTNTSTVNAHIRTDHPGGVPSVKSTITQSPIKPKTYVAPAAVAFNTNKQFHDNNRKRINKYRSRSLAWAVKSQRAIAVKQEPLESSKEVEVKPKILNSTVPIPNSGFYCPMCNITCKSVETFRRHDCTQKRFGCSHCSYTCRTLYHLRRHWSTHKSGILESCPECPFQTSSSRGLTRHVREVHEGRMYKPKASSPQI</sequence>
<evidence type="ECO:0000256" key="1">
    <source>
        <dbReference type="ARBA" id="ARBA00004123"/>
    </source>
</evidence>
<evidence type="ECO:0000256" key="8">
    <source>
        <dbReference type="ARBA" id="ARBA00023242"/>
    </source>
</evidence>
<feature type="domain" description="C2H2-type" evidence="11">
    <location>
        <begin position="419"/>
        <end position="446"/>
    </location>
</feature>
<dbReference type="PROSITE" id="PS00028">
    <property type="entry name" value="ZINC_FINGER_C2H2_1"/>
    <property type="match status" value="4"/>
</dbReference>
<keyword evidence="5" id="KW-0862">Zinc</keyword>
<name>A0A8J2L7A1_9HEXA</name>
<gene>
    <name evidence="12" type="ORF">AFUS01_LOCUS39746</name>
</gene>
<dbReference type="EMBL" id="CAJVCH010553402">
    <property type="protein sequence ID" value="CAG7829908.1"/>
    <property type="molecule type" value="Genomic_DNA"/>
</dbReference>
<evidence type="ECO:0000259" key="11">
    <source>
        <dbReference type="PROSITE" id="PS50157"/>
    </source>
</evidence>
<keyword evidence="3" id="KW-0677">Repeat</keyword>
<feature type="domain" description="C2H2-type" evidence="11">
    <location>
        <begin position="220"/>
        <end position="247"/>
    </location>
</feature>
<comment type="caution">
    <text evidence="12">The sequence shown here is derived from an EMBL/GenBank/DDBJ whole genome shotgun (WGS) entry which is preliminary data.</text>
</comment>
<feature type="compositionally biased region" description="Basic and acidic residues" evidence="10">
    <location>
        <begin position="384"/>
        <end position="397"/>
    </location>
</feature>
<evidence type="ECO:0000256" key="9">
    <source>
        <dbReference type="PROSITE-ProRule" id="PRU00042"/>
    </source>
</evidence>
<dbReference type="InterPro" id="IPR050688">
    <property type="entry name" value="Zinc_finger/UBP_domain"/>
</dbReference>
<evidence type="ECO:0000256" key="4">
    <source>
        <dbReference type="ARBA" id="ARBA00022771"/>
    </source>
</evidence>
<evidence type="ECO:0000313" key="13">
    <source>
        <dbReference type="Proteomes" id="UP000708208"/>
    </source>
</evidence>